<dbReference type="InterPro" id="IPR057425">
    <property type="entry name" value="DUF2921_N"/>
</dbReference>
<dbReference type="InParanoid" id="B9SRZ7"/>
<evidence type="ECO:0000259" key="1">
    <source>
        <dbReference type="Pfam" id="PF25333"/>
    </source>
</evidence>
<dbReference type="PANTHER" id="PTHR33389">
    <property type="entry name" value="FAMILY PROTEIN, PUTATIVE (DUF2921)-RELATED"/>
    <property type="match status" value="1"/>
</dbReference>
<dbReference type="Proteomes" id="UP000008311">
    <property type="component" value="Unassembled WGS sequence"/>
</dbReference>
<feature type="domain" description="DUF2921" evidence="1">
    <location>
        <begin position="211"/>
        <end position="265"/>
    </location>
</feature>
<dbReference type="AlphaFoldDB" id="B9SRZ7"/>
<dbReference type="EMBL" id="EQ974105">
    <property type="protein sequence ID" value="EEF33588.1"/>
    <property type="molecule type" value="Genomic_DNA"/>
</dbReference>
<evidence type="ECO:0000313" key="3">
    <source>
        <dbReference type="Proteomes" id="UP000008311"/>
    </source>
</evidence>
<sequence length="353" mass="39441">MALCCNILSLPQFFHANIVSCSKHNTPIHYNDHCSSIIPESTPLDPEETTTPFPPYQDGYGLGGDEILNNLDSSRFYHSSNDRRVDASLILQPSRITYGTLESLSSADDSSYFRPVSLLMFPLMDYTYTEVTKEAHYGCTGGGDVAKNLLSLPLSVSVCSIFSNQVDSFKLEYASVCNSTKTCSPLSQGAGFLPEIIRIMGYNKESIMCCCLSNLNSDKLFRCEDCSMRLSLRFPAVLSIRNTSSIVGHILSNKTSKGSGYFDTIRFHSCRSGSVEIPGLKYEYSFVDKAKKLYPKKQLSRSKGKQFPHADSHDMQFQMSIRNSKGRRSRWAMQIPSLWVIKLLHGIYGQLLG</sequence>
<gene>
    <name evidence="2" type="ORF">RCOM_0519510</name>
</gene>
<dbReference type="Pfam" id="PF25333">
    <property type="entry name" value="DUF2921_N"/>
    <property type="match status" value="1"/>
</dbReference>
<organism evidence="2 3">
    <name type="scientific">Ricinus communis</name>
    <name type="common">Castor bean</name>
    <dbReference type="NCBI Taxonomy" id="3988"/>
    <lineage>
        <taxon>Eukaryota</taxon>
        <taxon>Viridiplantae</taxon>
        <taxon>Streptophyta</taxon>
        <taxon>Embryophyta</taxon>
        <taxon>Tracheophyta</taxon>
        <taxon>Spermatophyta</taxon>
        <taxon>Magnoliopsida</taxon>
        <taxon>eudicotyledons</taxon>
        <taxon>Gunneridae</taxon>
        <taxon>Pentapetalae</taxon>
        <taxon>rosids</taxon>
        <taxon>fabids</taxon>
        <taxon>Malpighiales</taxon>
        <taxon>Euphorbiaceae</taxon>
        <taxon>Acalyphoideae</taxon>
        <taxon>Acalypheae</taxon>
        <taxon>Ricinus</taxon>
    </lineage>
</organism>
<name>B9SRZ7_RICCO</name>
<proteinExistence type="predicted"/>
<dbReference type="PANTHER" id="PTHR33389:SF18">
    <property type="entry name" value="OS01G0677900 PROTEIN"/>
    <property type="match status" value="1"/>
</dbReference>
<accession>B9SRZ7</accession>
<evidence type="ECO:0000313" key="2">
    <source>
        <dbReference type="EMBL" id="EEF33588.1"/>
    </source>
</evidence>
<reference evidence="3" key="1">
    <citation type="journal article" date="2010" name="Nat. Biotechnol.">
        <title>Draft genome sequence of the oilseed species Ricinus communis.</title>
        <authorList>
            <person name="Chan A.P."/>
            <person name="Crabtree J."/>
            <person name="Zhao Q."/>
            <person name="Lorenzi H."/>
            <person name="Orvis J."/>
            <person name="Puiu D."/>
            <person name="Melake-Berhan A."/>
            <person name="Jones K.M."/>
            <person name="Redman J."/>
            <person name="Chen G."/>
            <person name="Cahoon E.B."/>
            <person name="Gedil M."/>
            <person name="Stanke M."/>
            <person name="Haas B.J."/>
            <person name="Wortman J.R."/>
            <person name="Fraser-Liggett C.M."/>
            <person name="Ravel J."/>
            <person name="Rabinowicz P.D."/>
        </authorList>
    </citation>
    <scope>NUCLEOTIDE SEQUENCE [LARGE SCALE GENOMIC DNA]</scope>
    <source>
        <strain evidence="3">cv. Hale</strain>
    </source>
</reference>
<dbReference type="STRING" id="3988.B9SRZ7"/>
<keyword evidence="3" id="KW-1185">Reference proteome</keyword>
<protein>
    <recommendedName>
        <fullName evidence="1">DUF2921 domain-containing protein</fullName>
    </recommendedName>
</protein>
<dbReference type="eggNOG" id="ENOG502QS79">
    <property type="taxonomic scope" value="Eukaryota"/>
</dbReference>